<reference evidence="2 3" key="1">
    <citation type="journal article" date="2013" name="Curr. Biol.">
        <title>The Genome of the Foraminiferan Reticulomyxa filosa.</title>
        <authorList>
            <person name="Glockner G."/>
            <person name="Hulsmann N."/>
            <person name="Schleicher M."/>
            <person name="Noegel A.A."/>
            <person name="Eichinger L."/>
            <person name="Gallinger C."/>
            <person name="Pawlowski J."/>
            <person name="Sierra R."/>
            <person name="Euteneuer U."/>
            <person name="Pillet L."/>
            <person name="Moustafa A."/>
            <person name="Platzer M."/>
            <person name="Groth M."/>
            <person name="Szafranski K."/>
            <person name="Schliwa M."/>
        </authorList>
    </citation>
    <scope>NUCLEOTIDE SEQUENCE [LARGE SCALE GENOMIC DNA]</scope>
</reference>
<feature type="region of interest" description="Disordered" evidence="1">
    <location>
        <begin position="140"/>
        <end position="172"/>
    </location>
</feature>
<gene>
    <name evidence="2" type="ORF">RFI_00752</name>
</gene>
<protein>
    <submittedName>
        <fullName evidence="2">Uncharacterized protein</fullName>
    </submittedName>
</protein>
<sequence>MQIQMNRNYIYHIVSESFSSSSMSILPRSLNEDDSDNEQSQTDAIVISRLQVFSPNLFLTSENDDNDDLTQPSITLTHNRQQNILANCLLKSGPSNSNSSASASSSALSYSVSVFRVSTKQNMKKKEKDNHDHNRLQIKDMNNTNKKDLNKEETMTQRCNSRFPKCPSRRDI</sequence>
<evidence type="ECO:0000256" key="1">
    <source>
        <dbReference type="SAM" id="MobiDB-lite"/>
    </source>
</evidence>
<comment type="caution">
    <text evidence="2">The sequence shown here is derived from an EMBL/GenBank/DDBJ whole genome shotgun (WGS) entry which is preliminary data.</text>
</comment>
<proteinExistence type="predicted"/>
<keyword evidence="3" id="KW-1185">Reference proteome</keyword>
<accession>X6PCQ9</accession>
<dbReference type="Proteomes" id="UP000023152">
    <property type="component" value="Unassembled WGS sequence"/>
</dbReference>
<evidence type="ECO:0000313" key="3">
    <source>
        <dbReference type="Proteomes" id="UP000023152"/>
    </source>
</evidence>
<feature type="compositionally biased region" description="Basic and acidic residues" evidence="1">
    <location>
        <begin position="145"/>
        <end position="155"/>
    </location>
</feature>
<dbReference type="EMBL" id="ASPP01000802">
    <property type="protein sequence ID" value="ETO36310.1"/>
    <property type="molecule type" value="Genomic_DNA"/>
</dbReference>
<dbReference type="AlphaFoldDB" id="X6PCQ9"/>
<organism evidence="2 3">
    <name type="scientific">Reticulomyxa filosa</name>
    <dbReference type="NCBI Taxonomy" id="46433"/>
    <lineage>
        <taxon>Eukaryota</taxon>
        <taxon>Sar</taxon>
        <taxon>Rhizaria</taxon>
        <taxon>Retaria</taxon>
        <taxon>Foraminifera</taxon>
        <taxon>Monothalamids</taxon>
        <taxon>Reticulomyxidae</taxon>
        <taxon>Reticulomyxa</taxon>
    </lineage>
</organism>
<name>X6PCQ9_RETFI</name>
<evidence type="ECO:0000313" key="2">
    <source>
        <dbReference type="EMBL" id="ETO36310.1"/>
    </source>
</evidence>